<reference evidence="1 2" key="1">
    <citation type="submission" date="2024-09" db="EMBL/GenBank/DDBJ databases">
        <title>Chromosome-scale assembly of Riccia sorocarpa.</title>
        <authorList>
            <person name="Paukszto L."/>
        </authorList>
    </citation>
    <scope>NUCLEOTIDE SEQUENCE [LARGE SCALE GENOMIC DNA]</scope>
    <source>
        <strain evidence="1">LP-2024</strain>
        <tissue evidence="1">Aerial parts of the thallus</tissue>
    </source>
</reference>
<dbReference type="EMBL" id="JBJQOH010000003">
    <property type="protein sequence ID" value="KAL3695143.1"/>
    <property type="molecule type" value="Genomic_DNA"/>
</dbReference>
<protein>
    <submittedName>
        <fullName evidence="1">Uncharacterized protein</fullName>
    </submittedName>
</protein>
<comment type="caution">
    <text evidence="1">The sequence shown here is derived from an EMBL/GenBank/DDBJ whole genome shotgun (WGS) entry which is preliminary data.</text>
</comment>
<sequence length="384" mass="43168">MEQKPRRCVSGYFKADPYIVEQNLLYLEDVWREMEVKFNTGPSLERFLKCWMAIRKEIKTLQYTKNEQLLKLPEKEEKPQALAAREVNGLSEEHEEELGRLMEEAMESMCTNLRGELPAEQQAMLDETPTDMEIFDSLLLLPTGKSQGIDGMSPEVMRLLWPVKVSDPDELGQWRPITLLNATYKVIAIKERNCKGSILLVNLHGGIQVSCMAFAIDFAVFTEVNRSSMVDLLDLLKLLERAADARIHLWKSKLLPIGAGRGFPGWASEAMMHLAESTEILRYLGAPLTAGQPGQGVKREVALNLVAGGMGSVLELHGYEKSPLQTQMFLMEGFNWCFLCRVKGEVVWTLGLLLSLLWRGSGRHFTCPLALLEVERALAGGGEE</sequence>
<accession>A0ABD3HUL8</accession>
<gene>
    <name evidence="1" type="ORF">R1sor_008794</name>
</gene>
<dbReference type="Proteomes" id="UP001633002">
    <property type="component" value="Unassembled WGS sequence"/>
</dbReference>
<keyword evidence="2" id="KW-1185">Reference proteome</keyword>
<evidence type="ECO:0000313" key="1">
    <source>
        <dbReference type="EMBL" id="KAL3695143.1"/>
    </source>
</evidence>
<name>A0ABD3HUL8_9MARC</name>
<proteinExistence type="predicted"/>
<evidence type="ECO:0000313" key="2">
    <source>
        <dbReference type="Proteomes" id="UP001633002"/>
    </source>
</evidence>
<dbReference type="AlphaFoldDB" id="A0ABD3HUL8"/>
<organism evidence="1 2">
    <name type="scientific">Riccia sorocarpa</name>
    <dbReference type="NCBI Taxonomy" id="122646"/>
    <lineage>
        <taxon>Eukaryota</taxon>
        <taxon>Viridiplantae</taxon>
        <taxon>Streptophyta</taxon>
        <taxon>Embryophyta</taxon>
        <taxon>Marchantiophyta</taxon>
        <taxon>Marchantiopsida</taxon>
        <taxon>Marchantiidae</taxon>
        <taxon>Marchantiales</taxon>
        <taxon>Ricciaceae</taxon>
        <taxon>Riccia</taxon>
    </lineage>
</organism>